<dbReference type="OrthoDB" id="7786253at2759"/>
<dbReference type="InterPro" id="IPR016166">
    <property type="entry name" value="FAD-bd_PCMH"/>
</dbReference>
<dbReference type="InterPro" id="IPR016169">
    <property type="entry name" value="FAD-bd_PCMH_sub2"/>
</dbReference>
<dbReference type="Gene3D" id="3.30.70.2740">
    <property type="match status" value="1"/>
</dbReference>
<dbReference type="PROSITE" id="PS51387">
    <property type="entry name" value="FAD_PCMH"/>
    <property type="match status" value="1"/>
</dbReference>
<comment type="cofactor">
    <cofactor evidence="1">
        <name>FAD</name>
        <dbReference type="ChEBI" id="CHEBI:57692"/>
    </cofactor>
</comment>
<dbReference type="Pfam" id="PF01565">
    <property type="entry name" value="FAD_binding_4"/>
    <property type="match status" value="1"/>
</dbReference>
<evidence type="ECO:0000313" key="8">
    <source>
        <dbReference type="Proteomes" id="UP000799440"/>
    </source>
</evidence>
<proteinExistence type="inferred from homology"/>
<keyword evidence="3" id="KW-0285">Flavoprotein</keyword>
<evidence type="ECO:0000313" key="7">
    <source>
        <dbReference type="EMBL" id="KAF2749672.1"/>
    </source>
</evidence>
<keyword evidence="4" id="KW-0274">FAD</keyword>
<dbReference type="SUPFAM" id="SSF56176">
    <property type="entry name" value="FAD-binding/transporter-associated domain-like"/>
    <property type="match status" value="1"/>
</dbReference>
<dbReference type="Proteomes" id="UP000799440">
    <property type="component" value="Unassembled WGS sequence"/>
</dbReference>
<evidence type="ECO:0000256" key="5">
    <source>
        <dbReference type="ARBA" id="ARBA00023002"/>
    </source>
</evidence>
<reference evidence="7" key="1">
    <citation type="journal article" date="2020" name="Stud. Mycol.">
        <title>101 Dothideomycetes genomes: a test case for predicting lifestyles and emergence of pathogens.</title>
        <authorList>
            <person name="Haridas S."/>
            <person name="Albert R."/>
            <person name="Binder M."/>
            <person name="Bloem J."/>
            <person name="Labutti K."/>
            <person name="Salamov A."/>
            <person name="Andreopoulos B."/>
            <person name="Baker S."/>
            <person name="Barry K."/>
            <person name="Bills G."/>
            <person name="Bluhm B."/>
            <person name="Cannon C."/>
            <person name="Castanera R."/>
            <person name="Culley D."/>
            <person name="Daum C."/>
            <person name="Ezra D."/>
            <person name="Gonzalez J."/>
            <person name="Henrissat B."/>
            <person name="Kuo A."/>
            <person name="Liang C."/>
            <person name="Lipzen A."/>
            <person name="Lutzoni F."/>
            <person name="Magnuson J."/>
            <person name="Mondo S."/>
            <person name="Nolan M."/>
            <person name="Ohm R."/>
            <person name="Pangilinan J."/>
            <person name="Park H.-J."/>
            <person name="Ramirez L."/>
            <person name="Alfaro M."/>
            <person name="Sun H."/>
            <person name="Tritt A."/>
            <person name="Yoshinaga Y."/>
            <person name="Zwiers L.-H."/>
            <person name="Turgeon B."/>
            <person name="Goodwin S."/>
            <person name="Spatafora J."/>
            <person name="Crous P."/>
            <person name="Grigoriev I."/>
        </authorList>
    </citation>
    <scope>NUCLEOTIDE SEQUENCE</scope>
    <source>
        <strain evidence="7">CBS 119925</strain>
    </source>
</reference>
<evidence type="ECO:0000256" key="1">
    <source>
        <dbReference type="ARBA" id="ARBA00001974"/>
    </source>
</evidence>
<name>A0A6A6VGE7_9PLEO</name>
<gene>
    <name evidence="7" type="ORF">M011DRAFT_273477</name>
</gene>
<evidence type="ECO:0000256" key="3">
    <source>
        <dbReference type="ARBA" id="ARBA00022630"/>
    </source>
</evidence>
<keyword evidence="5" id="KW-0560">Oxidoreductase</keyword>
<organism evidence="7 8">
    <name type="scientific">Sporormia fimetaria CBS 119925</name>
    <dbReference type="NCBI Taxonomy" id="1340428"/>
    <lineage>
        <taxon>Eukaryota</taxon>
        <taxon>Fungi</taxon>
        <taxon>Dikarya</taxon>
        <taxon>Ascomycota</taxon>
        <taxon>Pezizomycotina</taxon>
        <taxon>Dothideomycetes</taxon>
        <taxon>Pleosporomycetidae</taxon>
        <taxon>Pleosporales</taxon>
        <taxon>Sporormiaceae</taxon>
        <taxon>Sporormia</taxon>
    </lineage>
</organism>
<dbReference type="EMBL" id="MU006565">
    <property type="protein sequence ID" value="KAF2749672.1"/>
    <property type="molecule type" value="Genomic_DNA"/>
</dbReference>
<keyword evidence="8" id="KW-1185">Reference proteome</keyword>
<dbReference type="SUPFAM" id="SSF55103">
    <property type="entry name" value="FAD-linked oxidases, C-terminal domain"/>
    <property type="match status" value="1"/>
</dbReference>
<evidence type="ECO:0000256" key="2">
    <source>
        <dbReference type="ARBA" id="ARBA00008000"/>
    </source>
</evidence>
<dbReference type="PANTHER" id="PTHR11748">
    <property type="entry name" value="D-LACTATE DEHYDROGENASE"/>
    <property type="match status" value="1"/>
</dbReference>
<dbReference type="PANTHER" id="PTHR11748:SF116">
    <property type="entry name" value="D-LACTATE DEHYDROGENASE (CYTOCHROME) (AFU_ORTHOLOGUE AFUA_7G02560)"/>
    <property type="match status" value="1"/>
</dbReference>
<comment type="similarity">
    <text evidence="2">Belongs to the FAD-binding oxidoreductase/transferase type 4 family.</text>
</comment>
<sequence length="500" mass="53814">MHAGCTSDRYIAQPSSNFNLNFNMSYNNKSTLSLEDCPPLTFDHSEQNLNGLLHHLKACKIESTTDVTECVSKASTKHSSCLPHERPTAVLYPRSTEQVSTIAKACHERSIAITTFAGGTSLGGALRSTRGGVCIDFKHMDQLLDVHEDDLDVVVQPNMGWVELNQVLEPRGLFFPPDPAPGAKLGGMVAMSCSGTNAYRYGTMKDWVISLTLVLADGTIIKTRNRPRKSSAGYDLTHLIIGSEGTLALVTEAVLKVTILPKNLHVGMASFPSLQAGVNVAVAVLKSGHLLEAIELADAECVLVIQRSGLAEEAVDAAPTLFLKFAGPQKTVDEQIQIVRSLASHHGAEKVEITSEKSRITSIWGVRKCLAHALVAVKRDPTDLFLHTDAAVPISKMADLVEKSNQLVRGNPKSKAWFCASVGHVGDGNVHTAIVCPAHARHDAEELLAKVHGLALDLDGTITGEHGVGMELRDLLADEVGEEGVNLMRKINLLSIREGS</sequence>
<dbReference type="GO" id="GO:0005739">
    <property type="term" value="C:mitochondrion"/>
    <property type="evidence" value="ECO:0007669"/>
    <property type="project" value="TreeGrafter"/>
</dbReference>
<dbReference type="GO" id="GO:1903457">
    <property type="term" value="P:lactate catabolic process"/>
    <property type="evidence" value="ECO:0007669"/>
    <property type="project" value="TreeGrafter"/>
</dbReference>
<dbReference type="GO" id="GO:0071949">
    <property type="term" value="F:FAD binding"/>
    <property type="evidence" value="ECO:0007669"/>
    <property type="project" value="InterPro"/>
</dbReference>
<dbReference type="InterPro" id="IPR006094">
    <property type="entry name" value="Oxid_FAD_bind_N"/>
</dbReference>
<dbReference type="InterPro" id="IPR036318">
    <property type="entry name" value="FAD-bd_PCMH-like_sf"/>
</dbReference>
<evidence type="ECO:0000256" key="4">
    <source>
        <dbReference type="ARBA" id="ARBA00022827"/>
    </source>
</evidence>
<dbReference type="GO" id="GO:0004458">
    <property type="term" value="F:D-lactate dehydrogenase (cytochrome) activity"/>
    <property type="evidence" value="ECO:0007669"/>
    <property type="project" value="TreeGrafter"/>
</dbReference>
<dbReference type="InterPro" id="IPR016164">
    <property type="entry name" value="FAD-linked_Oxase-like_C"/>
</dbReference>
<evidence type="ECO:0000259" key="6">
    <source>
        <dbReference type="PROSITE" id="PS51387"/>
    </source>
</evidence>
<dbReference type="Gene3D" id="3.30.465.10">
    <property type="match status" value="1"/>
</dbReference>
<feature type="domain" description="FAD-binding PCMH-type" evidence="6">
    <location>
        <begin position="83"/>
        <end position="260"/>
    </location>
</feature>
<dbReference type="AlphaFoldDB" id="A0A6A6VGE7"/>
<dbReference type="FunFam" id="3.30.70.2740:FF:000001">
    <property type="entry name" value="D-lactate dehydrogenase mitochondrial"/>
    <property type="match status" value="1"/>
</dbReference>
<dbReference type="GO" id="GO:0008720">
    <property type="term" value="F:D-lactate dehydrogenase (NAD+) activity"/>
    <property type="evidence" value="ECO:0007669"/>
    <property type="project" value="TreeGrafter"/>
</dbReference>
<protein>
    <submittedName>
        <fullName evidence="7">FAD-binding domain-containing protein</fullName>
    </submittedName>
</protein>
<dbReference type="InterPro" id="IPR004113">
    <property type="entry name" value="FAD-bd_oxidored_4_C"/>
</dbReference>
<dbReference type="Pfam" id="PF02913">
    <property type="entry name" value="FAD-oxidase_C"/>
    <property type="match status" value="1"/>
</dbReference>
<accession>A0A6A6VGE7</accession>
<dbReference type="FunFam" id="3.30.465.10:FF:000014">
    <property type="entry name" value="D-lactate dehydrogenase (Cytochrome), putative"/>
    <property type="match status" value="1"/>
</dbReference>